<reference evidence="2 3" key="1">
    <citation type="submission" date="2020-11" db="EMBL/GenBank/DDBJ databases">
        <title>A novel isolate from a Black sea contaminated sediment with potential to produce alkanes: Plantactinospora alkalitolerans sp. nov.</title>
        <authorList>
            <person name="Carro L."/>
            <person name="Veyisoglu A."/>
            <person name="Guven K."/>
            <person name="Schumann P."/>
            <person name="Klenk H.-P."/>
            <person name="Sahin N."/>
        </authorList>
    </citation>
    <scope>NUCLEOTIDE SEQUENCE [LARGE SCALE GENOMIC DNA]</scope>
    <source>
        <strain evidence="2 3">S1510</strain>
    </source>
</reference>
<dbReference type="Proteomes" id="UP000638560">
    <property type="component" value="Unassembled WGS sequence"/>
</dbReference>
<dbReference type="InterPro" id="IPR000994">
    <property type="entry name" value="Pept_M24"/>
</dbReference>
<sequence>MHITTLSDAERTRRHRLADQLMDAESVAGLIAYGEAADFFAGATVGALVLLTRGRPPTVLVGPGRWPAPPTPWLATADVREGLHAYGIADALGEHDLDRSTVGVIGIEAFSPLHHGATMPYTLWADVLRLVPAATFVPVWRPFLLLTLARSEEELGELAAAASVGETVARTMVGRLRSGDSAAEAGAAALAASGGRATVSWAPSGDGTVLADVVSGTGRGASHHLTAITASGTSNPEVDRAGVAAQSAYAAGLRLMRAGTPFGAVAESMRQEIAGAGGTHRTPQISSVPAGIIGGCGPDLPTIGYDIALAPGMVFTVAATCQIGTTAVRLGGTVVIGADRAVELAPFTRQLLHV</sequence>
<evidence type="ECO:0000313" key="2">
    <source>
        <dbReference type="EMBL" id="MBF9128694.1"/>
    </source>
</evidence>
<accession>A0ABS0GRP0</accession>
<comment type="caution">
    <text evidence="2">The sequence shown here is derived from an EMBL/GenBank/DDBJ whole genome shotgun (WGS) entry which is preliminary data.</text>
</comment>
<evidence type="ECO:0000259" key="1">
    <source>
        <dbReference type="Pfam" id="PF00557"/>
    </source>
</evidence>
<gene>
    <name evidence="2" type="ORF">I0C86_06780</name>
</gene>
<dbReference type="RefSeq" id="WP_196200347.1">
    <property type="nucleotide sequence ID" value="NZ_JADPUN010000086.1"/>
</dbReference>
<dbReference type="SUPFAM" id="SSF55920">
    <property type="entry name" value="Creatinase/aminopeptidase"/>
    <property type="match status" value="1"/>
</dbReference>
<protein>
    <recommendedName>
        <fullName evidence="1">Peptidase M24 domain-containing protein</fullName>
    </recommendedName>
</protein>
<proteinExistence type="predicted"/>
<organism evidence="2 3">
    <name type="scientific">Plantactinospora alkalitolerans</name>
    <dbReference type="NCBI Taxonomy" id="2789879"/>
    <lineage>
        <taxon>Bacteria</taxon>
        <taxon>Bacillati</taxon>
        <taxon>Actinomycetota</taxon>
        <taxon>Actinomycetes</taxon>
        <taxon>Micromonosporales</taxon>
        <taxon>Micromonosporaceae</taxon>
        <taxon>Plantactinospora</taxon>
    </lineage>
</organism>
<dbReference type="Gene3D" id="3.90.230.10">
    <property type="entry name" value="Creatinase/methionine aminopeptidase superfamily"/>
    <property type="match status" value="1"/>
</dbReference>
<evidence type="ECO:0000313" key="3">
    <source>
        <dbReference type="Proteomes" id="UP000638560"/>
    </source>
</evidence>
<dbReference type="InterPro" id="IPR036005">
    <property type="entry name" value="Creatinase/aminopeptidase-like"/>
</dbReference>
<name>A0ABS0GRP0_9ACTN</name>
<keyword evidence="3" id="KW-1185">Reference proteome</keyword>
<dbReference type="EMBL" id="JADPUN010000086">
    <property type="protein sequence ID" value="MBF9128694.1"/>
    <property type="molecule type" value="Genomic_DNA"/>
</dbReference>
<dbReference type="Pfam" id="PF00557">
    <property type="entry name" value="Peptidase_M24"/>
    <property type="match status" value="1"/>
</dbReference>
<feature type="domain" description="Peptidase M24" evidence="1">
    <location>
        <begin position="190"/>
        <end position="336"/>
    </location>
</feature>